<dbReference type="AlphaFoldDB" id="A0A2P2L763"/>
<organism evidence="1">
    <name type="scientific">Rhizophora mucronata</name>
    <name type="common">Asiatic mangrove</name>
    <dbReference type="NCBI Taxonomy" id="61149"/>
    <lineage>
        <taxon>Eukaryota</taxon>
        <taxon>Viridiplantae</taxon>
        <taxon>Streptophyta</taxon>
        <taxon>Embryophyta</taxon>
        <taxon>Tracheophyta</taxon>
        <taxon>Spermatophyta</taxon>
        <taxon>Magnoliopsida</taxon>
        <taxon>eudicotyledons</taxon>
        <taxon>Gunneridae</taxon>
        <taxon>Pentapetalae</taxon>
        <taxon>rosids</taxon>
        <taxon>fabids</taxon>
        <taxon>Malpighiales</taxon>
        <taxon>Rhizophoraceae</taxon>
        <taxon>Rhizophora</taxon>
    </lineage>
</organism>
<evidence type="ECO:0000313" key="1">
    <source>
        <dbReference type="EMBL" id="MBX13808.1"/>
    </source>
</evidence>
<accession>A0A2P2L763</accession>
<protein>
    <submittedName>
        <fullName evidence="1">Uncharacterized protein</fullName>
    </submittedName>
</protein>
<sequence length="66" mass="7812">MDLTMWRHIRMEIGTTSNTSNARHENAKDMVISFPFFIPLFPKDELFEYPHTKTNVQEITPKKNIC</sequence>
<proteinExistence type="predicted"/>
<name>A0A2P2L763_RHIMU</name>
<dbReference type="EMBL" id="GGEC01033324">
    <property type="protein sequence ID" value="MBX13808.1"/>
    <property type="molecule type" value="Transcribed_RNA"/>
</dbReference>
<reference evidence="1" key="1">
    <citation type="submission" date="2018-02" db="EMBL/GenBank/DDBJ databases">
        <title>Rhizophora mucronata_Transcriptome.</title>
        <authorList>
            <person name="Meera S.P."/>
            <person name="Sreeshan A."/>
            <person name="Augustine A."/>
        </authorList>
    </citation>
    <scope>NUCLEOTIDE SEQUENCE</scope>
    <source>
        <tissue evidence="1">Leaf</tissue>
    </source>
</reference>